<evidence type="ECO:0000313" key="2">
    <source>
        <dbReference type="Proteomes" id="UP000076863"/>
    </source>
</evidence>
<organism evidence="1 2">
    <name type="scientific">Beauveria brongniartii RCEF 3172</name>
    <dbReference type="NCBI Taxonomy" id="1081107"/>
    <lineage>
        <taxon>Eukaryota</taxon>
        <taxon>Fungi</taxon>
        <taxon>Dikarya</taxon>
        <taxon>Ascomycota</taxon>
        <taxon>Pezizomycotina</taxon>
        <taxon>Sordariomycetes</taxon>
        <taxon>Hypocreomycetidae</taxon>
        <taxon>Hypocreales</taxon>
        <taxon>Cordycipitaceae</taxon>
        <taxon>Beauveria</taxon>
        <taxon>Beauveria brongniartii</taxon>
    </lineage>
</organism>
<dbReference type="EMBL" id="AZHA01000035">
    <property type="protein sequence ID" value="OAA36605.1"/>
    <property type="molecule type" value="Genomic_DNA"/>
</dbReference>
<proteinExistence type="predicted"/>
<dbReference type="Proteomes" id="UP000076863">
    <property type="component" value="Unassembled WGS sequence"/>
</dbReference>
<keyword evidence="2" id="KW-1185">Reference proteome</keyword>
<accession>A0A166S787</accession>
<dbReference type="OrthoDB" id="4941312at2759"/>
<gene>
    <name evidence="1" type="ORF">BBO_08187</name>
</gene>
<protein>
    <submittedName>
        <fullName evidence="1">Uncharacterized protein</fullName>
    </submittedName>
</protein>
<reference evidence="1 2" key="1">
    <citation type="journal article" date="2016" name="Genome Biol. Evol.">
        <title>Divergent and convergent evolution of fungal pathogenicity.</title>
        <authorList>
            <person name="Shang Y."/>
            <person name="Xiao G."/>
            <person name="Zheng P."/>
            <person name="Cen K."/>
            <person name="Zhan S."/>
            <person name="Wang C."/>
        </authorList>
    </citation>
    <scope>NUCLEOTIDE SEQUENCE [LARGE SCALE GENOMIC DNA]</scope>
    <source>
        <strain evidence="1 2">RCEF 3172</strain>
    </source>
</reference>
<evidence type="ECO:0000313" key="1">
    <source>
        <dbReference type="EMBL" id="OAA36605.1"/>
    </source>
</evidence>
<comment type="caution">
    <text evidence="1">The sequence shown here is derived from an EMBL/GenBank/DDBJ whole genome shotgun (WGS) entry which is preliminary data.</text>
</comment>
<sequence length="246" mass="27417">MKTAVGVVFTAALGTALPHVDRSTSTLSSRDTESKLPWVVYKGTYGPCMDAVHGDAGREAIEQGCGTEGFCDLLNPVYGPDNLKRLSEKYGYANNTECYAAHDKIPWVEYKEDYGACMQAVHSHADREDFEEACGTEGFCDMFNPEYGTESLKRVLETWGQYGYKTNTECFAGHTKKPWTELKDYGTCQKVAYSNASREKFEEGCGTEAFCDLFNPEYGTDSLKRMTERYGYATVADCIADHESKP</sequence>
<name>A0A166S787_9HYPO</name>
<dbReference type="AlphaFoldDB" id="A0A166S787"/>